<dbReference type="InterPro" id="IPR010330">
    <property type="entry name" value="CoiA_nuc"/>
</dbReference>
<dbReference type="EMBL" id="JAWMWG010000001">
    <property type="protein sequence ID" value="MEJ6348705.1"/>
    <property type="molecule type" value="Genomic_DNA"/>
</dbReference>
<evidence type="ECO:0000313" key="2">
    <source>
        <dbReference type="EMBL" id="MEJ6348705.1"/>
    </source>
</evidence>
<comment type="caution">
    <text evidence="2">The sequence shown here is derived from an EMBL/GenBank/DDBJ whole genome shotgun (WGS) entry which is preliminary data.</text>
</comment>
<dbReference type="RefSeq" id="WP_339970143.1">
    <property type="nucleotide sequence ID" value="NZ_JAWMWG010000001.1"/>
</dbReference>
<evidence type="ECO:0000313" key="3">
    <source>
        <dbReference type="Proteomes" id="UP001377804"/>
    </source>
</evidence>
<accession>A0ABU8SI53</accession>
<keyword evidence="3" id="KW-1185">Reference proteome</keyword>
<name>A0ABU8SI53_9LACO</name>
<proteinExistence type="predicted"/>
<dbReference type="Pfam" id="PF06054">
    <property type="entry name" value="CoiA_nuc"/>
    <property type="match status" value="1"/>
</dbReference>
<feature type="domain" description="Competence protein CoiA nuclease-like" evidence="1">
    <location>
        <begin position="59"/>
        <end position="209"/>
    </location>
</feature>
<protein>
    <submittedName>
        <fullName evidence="2">Competence protein CoiA family protein</fullName>
    </submittedName>
</protein>
<dbReference type="Proteomes" id="UP001377804">
    <property type="component" value="Unassembled WGS sequence"/>
</dbReference>
<reference evidence="2 3" key="1">
    <citation type="submission" date="2023-10" db="EMBL/GenBank/DDBJ databases">
        <title>Holzapfeliella saturejae sp. nov. isolated from Satureja montana flowers.</title>
        <authorList>
            <person name="Alcantara C."/>
            <person name="Zuniga M."/>
            <person name="Landete J.M."/>
            <person name="Monedero V."/>
        </authorList>
    </citation>
    <scope>NUCLEOTIDE SEQUENCE [LARGE SCALE GENOMIC DNA]</scope>
    <source>
        <strain evidence="2 3">He02</strain>
    </source>
</reference>
<organism evidence="2 3">
    <name type="scientific">Holzapfeliella saturejae</name>
    <dbReference type="NCBI Taxonomy" id="3082953"/>
    <lineage>
        <taxon>Bacteria</taxon>
        <taxon>Bacillati</taxon>
        <taxon>Bacillota</taxon>
        <taxon>Bacilli</taxon>
        <taxon>Lactobacillales</taxon>
        <taxon>Lactobacillaceae</taxon>
        <taxon>Holzapfeliella</taxon>
    </lineage>
</organism>
<sequence>MSFLYAALVNKQLIYATHYQPQKLDKLKCPKCLKKVRFVKANGKTPYFKHLAKIVVNDETAEHQALKKQLFVILTDIYPHVSLEKALPNQKVRPDILIKGRNRQLAIEIQCSPLSEASHQFRHNHYRQFGLEDIWLVGKKLHLNQRLGKKHIRFLRYQKNLGFYLIELHLDSQEIKLKYQIMRQDFATIARYQVKTVSLTKHGFNQLLSFMKTEQTMKNYPPIPLKWDKYQKELETIKRLAYANGYNVKKLLDECYTSYRQPYFLSSETTAKSKIKLGLADDLTIYLPIALRHLNPEVIRQKKSRQIRELLY</sequence>
<evidence type="ECO:0000259" key="1">
    <source>
        <dbReference type="Pfam" id="PF06054"/>
    </source>
</evidence>
<gene>
    <name evidence="2" type="ORF">R4Y45_05650</name>
</gene>